<evidence type="ECO:0000256" key="1">
    <source>
        <dbReference type="ARBA" id="ARBA00023015"/>
    </source>
</evidence>
<dbReference type="AlphaFoldDB" id="A0A7C9N2K6"/>
<dbReference type="InterPro" id="IPR000524">
    <property type="entry name" value="Tscrpt_reg_HTH_GntR"/>
</dbReference>
<dbReference type="InterPro" id="IPR036390">
    <property type="entry name" value="WH_DNA-bd_sf"/>
</dbReference>
<evidence type="ECO:0000256" key="2">
    <source>
        <dbReference type="ARBA" id="ARBA00023125"/>
    </source>
</evidence>
<keyword evidence="6" id="KW-1185">Reference proteome</keyword>
<organism evidence="5 6">
    <name type="scientific">Herbidospora solisilvae</name>
    <dbReference type="NCBI Taxonomy" id="2696284"/>
    <lineage>
        <taxon>Bacteria</taxon>
        <taxon>Bacillati</taxon>
        <taxon>Actinomycetota</taxon>
        <taxon>Actinomycetes</taxon>
        <taxon>Streptosporangiales</taxon>
        <taxon>Streptosporangiaceae</taxon>
        <taxon>Herbidospora</taxon>
    </lineage>
</organism>
<dbReference type="Pfam" id="PF00392">
    <property type="entry name" value="GntR"/>
    <property type="match status" value="1"/>
</dbReference>
<dbReference type="PANTHER" id="PTHR44846">
    <property type="entry name" value="MANNOSYL-D-GLYCERATE TRANSPORT/METABOLISM SYSTEM REPRESSOR MNGR-RELATED"/>
    <property type="match status" value="1"/>
</dbReference>
<dbReference type="Proteomes" id="UP000479526">
    <property type="component" value="Unassembled WGS sequence"/>
</dbReference>
<keyword evidence="3" id="KW-0804">Transcription</keyword>
<evidence type="ECO:0000256" key="3">
    <source>
        <dbReference type="ARBA" id="ARBA00023163"/>
    </source>
</evidence>
<comment type="caution">
    <text evidence="5">The sequence shown here is derived from an EMBL/GenBank/DDBJ whole genome shotgun (WGS) entry which is preliminary data.</text>
</comment>
<name>A0A7C9N2K6_9ACTN</name>
<dbReference type="SUPFAM" id="SSF46785">
    <property type="entry name" value="Winged helix' DNA-binding domain"/>
    <property type="match status" value="1"/>
</dbReference>
<feature type="domain" description="HTH gntR-type" evidence="4">
    <location>
        <begin position="19"/>
        <end position="87"/>
    </location>
</feature>
<evidence type="ECO:0000259" key="4">
    <source>
        <dbReference type="PROSITE" id="PS50949"/>
    </source>
</evidence>
<dbReference type="PROSITE" id="PS50949">
    <property type="entry name" value="HTH_GNTR"/>
    <property type="match status" value="1"/>
</dbReference>
<dbReference type="GO" id="GO:0003700">
    <property type="term" value="F:DNA-binding transcription factor activity"/>
    <property type="evidence" value="ECO:0007669"/>
    <property type="project" value="InterPro"/>
</dbReference>
<evidence type="ECO:0000313" key="6">
    <source>
        <dbReference type="Proteomes" id="UP000479526"/>
    </source>
</evidence>
<dbReference type="EMBL" id="WXEW01000003">
    <property type="protein sequence ID" value="NAS22434.1"/>
    <property type="molecule type" value="Genomic_DNA"/>
</dbReference>
<keyword evidence="2" id="KW-0238">DNA-binding</keyword>
<dbReference type="Gene3D" id="1.10.10.10">
    <property type="entry name" value="Winged helix-like DNA-binding domain superfamily/Winged helix DNA-binding domain"/>
    <property type="match status" value="1"/>
</dbReference>
<dbReference type="InterPro" id="IPR036388">
    <property type="entry name" value="WH-like_DNA-bd_sf"/>
</dbReference>
<gene>
    <name evidence="5" type="ORF">GT755_12155</name>
</gene>
<reference evidence="5 6" key="1">
    <citation type="submission" date="2020-01" db="EMBL/GenBank/DDBJ databases">
        <title>Herbidospora sp. NEAU-GS84 nov., a novel actinomycete isolated from soil.</title>
        <authorList>
            <person name="Han L."/>
        </authorList>
    </citation>
    <scope>NUCLEOTIDE SEQUENCE [LARGE SCALE GENOMIC DNA]</scope>
    <source>
        <strain evidence="5 6">NEAU-GS84</strain>
    </source>
</reference>
<sequence>MIFSEGEPELWPVDRDAEQPLWEQVYDILRERIEAGDFPQGRAIPSINKLLGRVDVAEATLQKALTQLKKEGFLRGRQGRGIFVRPHQEWNPPPPPDGTA</sequence>
<dbReference type="CDD" id="cd07377">
    <property type="entry name" value="WHTH_GntR"/>
    <property type="match status" value="1"/>
</dbReference>
<keyword evidence="1" id="KW-0805">Transcription regulation</keyword>
<evidence type="ECO:0000313" key="5">
    <source>
        <dbReference type="EMBL" id="NAS22434.1"/>
    </source>
</evidence>
<dbReference type="InterPro" id="IPR050679">
    <property type="entry name" value="Bact_HTH_transcr_reg"/>
</dbReference>
<dbReference type="RefSeq" id="WP_161479804.1">
    <property type="nucleotide sequence ID" value="NZ_WXEW01000003.1"/>
</dbReference>
<protein>
    <submittedName>
        <fullName evidence="5">GntR family transcriptional regulator</fullName>
    </submittedName>
</protein>
<dbReference type="GO" id="GO:0003677">
    <property type="term" value="F:DNA binding"/>
    <property type="evidence" value="ECO:0007669"/>
    <property type="project" value="UniProtKB-KW"/>
</dbReference>
<proteinExistence type="predicted"/>
<dbReference type="GO" id="GO:0045892">
    <property type="term" value="P:negative regulation of DNA-templated transcription"/>
    <property type="evidence" value="ECO:0007669"/>
    <property type="project" value="TreeGrafter"/>
</dbReference>
<dbReference type="PANTHER" id="PTHR44846:SF1">
    <property type="entry name" value="MANNOSYL-D-GLYCERATE TRANSPORT_METABOLISM SYSTEM REPRESSOR MNGR-RELATED"/>
    <property type="match status" value="1"/>
</dbReference>
<accession>A0A7C9N2K6</accession>
<dbReference type="SMART" id="SM00345">
    <property type="entry name" value="HTH_GNTR"/>
    <property type="match status" value="1"/>
</dbReference>